<dbReference type="InterPro" id="IPR006047">
    <property type="entry name" value="GH13_cat_dom"/>
</dbReference>
<dbReference type="SMART" id="SM00642">
    <property type="entry name" value="Aamy"/>
    <property type="match status" value="1"/>
</dbReference>
<proteinExistence type="predicted"/>
<feature type="domain" description="Glycosyl hydrolase family 13 catalytic" evidence="4">
    <location>
        <begin position="391"/>
        <end position="779"/>
    </location>
</feature>
<dbReference type="InterPro" id="IPR014756">
    <property type="entry name" value="Ig_E-set"/>
</dbReference>
<evidence type="ECO:0000256" key="3">
    <source>
        <dbReference type="SAM" id="SignalP"/>
    </source>
</evidence>
<name>A0ABX4BRG5_FLAFR</name>
<dbReference type="RefSeq" id="WP_074660364.1">
    <property type="nucleotide sequence ID" value="NZ_MUGV01000015.1"/>
</dbReference>
<organism evidence="5 6">
    <name type="scientific">Flavobacterium frigidimaris</name>
    <dbReference type="NCBI Taxonomy" id="262320"/>
    <lineage>
        <taxon>Bacteria</taxon>
        <taxon>Pseudomonadati</taxon>
        <taxon>Bacteroidota</taxon>
        <taxon>Flavobacteriia</taxon>
        <taxon>Flavobacteriales</taxon>
        <taxon>Flavobacteriaceae</taxon>
        <taxon>Flavobacterium</taxon>
    </lineage>
</organism>
<dbReference type="InterPro" id="IPR017853">
    <property type="entry name" value="GH"/>
</dbReference>
<dbReference type="PANTHER" id="PTHR43651">
    <property type="entry name" value="1,4-ALPHA-GLUCAN-BRANCHING ENZYME"/>
    <property type="match status" value="1"/>
</dbReference>
<dbReference type="EMBL" id="MUGV01000015">
    <property type="protein sequence ID" value="OXA79843.1"/>
    <property type="molecule type" value="Genomic_DNA"/>
</dbReference>
<dbReference type="Pfam" id="PF18962">
    <property type="entry name" value="Por_Secre_tail"/>
    <property type="match status" value="1"/>
</dbReference>
<gene>
    <name evidence="5" type="ORF">B0A65_07790</name>
</gene>
<dbReference type="Gene3D" id="2.60.40.10">
    <property type="entry name" value="Immunoglobulins"/>
    <property type="match status" value="1"/>
</dbReference>
<dbReference type="Gene3D" id="3.20.20.80">
    <property type="entry name" value="Glycosidases"/>
    <property type="match status" value="1"/>
</dbReference>
<dbReference type="InterPro" id="IPR026444">
    <property type="entry name" value="Secre_tail"/>
</dbReference>
<keyword evidence="1 3" id="KW-0732">Signal</keyword>
<dbReference type="Pfam" id="PF00128">
    <property type="entry name" value="Alpha-amylase"/>
    <property type="match status" value="1"/>
</dbReference>
<evidence type="ECO:0000313" key="5">
    <source>
        <dbReference type="EMBL" id="OXA79843.1"/>
    </source>
</evidence>
<dbReference type="SUPFAM" id="SSF81296">
    <property type="entry name" value="E set domains"/>
    <property type="match status" value="1"/>
</dbReference>
<feature type="chain" id="PRO_5046090436" evidence="3">
    <location>
        <begin position="19"/>
        <end position="957"/>
    </location>
</feature>
<evidence type="ECO:0000313" key="6">
    <source>
        <dbReference type="Proteomes" id="UP000198382"/>
    </source>
</evidence>
<keyword evidence="6" id="KW-1185">Reference proteome</keyword>
<dbReference type="InterPro" id="IPR013783">
    <property type="entry name" value="Ig-like_fold"/>
</dbReference>
<feature type="signal peptide" evidence="3">
    <location>
        <begin position="1"/>
        <end position="18"/>
    </location>
</feature>
<evidence type="ECO:0000256" key="2">
    <source>
        <dbReference type="ARBA" id="ARBA00023277"/>
    </source>
</evidence>
<accession>A0ABX4BRG5</accession>
<dbReference type="CDD" id="cd11350">
    <property type="entry name" value="AmyAc_4"/>
    <property type="match status" value="1"/>
</dbReference>
<reference evidence="5 6" key="1">
    <citation type="submission" date="2016-11" db="EMBL/GenBank/DDBJ databases">
        <title>Whole genomes of Flavobacteriaceae.</title>
        <authorList>
            <person name="Stine C."/>
            <person name="Li C."/>
            <person name="Tadesse D."/>
        </authorList>
    </citation>
    <scope>NUCLEOTIDE SEQUENCE [LARGE SCALE GENOMIC DNA]</scope>
    <source>
        <strain evidence="5 6">DSM 15937</strain>
    </source>
</reference>
<keyword evidence="2" id="KW-0119">Carbohydrate metabolism</keyword>
<evidence type="ECO:0000256" key="1">
    <source>
        <dbReference type="ARBA" id="ARBA00022729"/>
    </source>
</evidence>
<dbReference type="Proteomes" id="UP000198382">
    <property type="component" value="Unassembled WGS sequence"/>
</dbReference>
<evidence type="ECO:0000259" key="4">
    <source>
        <dbReference type="SMART" id="SM00642"/>
    </source>
</evidence>
<dbReference type="SUPFAM" id="SSF51445">
    <property type="entry name" value="(Trans)glycosidases"/>
    <property type="match status" value="1"/>
</dbReference>
<protein>
    <submittedName>
        <fullName evidence="5">Alpha-amylase</fullName>
    </submittedName>
</protein>
<comment type="caution">
    <text evidence="5">The sequence shown here is derived from an EMBL/GenBank/DDBJ whole genome shotgun (WGS) entry which is preliminary data.</text>
</comment>
<dbReference type="NCBIfam" id="TIGR04183">
    <property type="entry name" value="Por_Secre_tail"/>
    <property type="match status" value="1"/>
</dbReference>
<sequence length="957" mass="106513">MKKTLLLITFLWSVATFAQLQTISYSINPLTFDDTTSITITIDGKTINEGTWGVTGNALYLWSWSYDVNDANQLDSPSNGSWTASNEASKFTYNAGTDTYTKTFIPSVYFNRNGIGKIGFLVKAKDGSGTKQSQDILVEVGSFQATLTSPTENSTTIIASGANFNIAATNTNGAASYTLKANGTTIDTNASTSSYSFNHTTINSNQSYELSVVQGATTIVKKFSVVVNPKTVSEAMPAKLVDGINYNIADPTKATLVLDAPLKDFVYVAGSFNNWQPTTSYAMKKDPVSDKFWLELTGLVSGVNNTYQYWVVDATPLANSPSLVKTADPYSTLVLSPYDDASIPSASYPNMPIYPTGQNFEVAVLKTGQAPYNWQVTNFAKPEKDKLVVYEVLVRDFDANRNYQSLINKIDYFKTLKINAIELMPVMEFEGNESWGYNTSFHMALDKFYGSSDKLKELIDLCHQNGIAIILDVALNHAFGRNPMVRMWMNDPDGDGFGSPTVENPYFNTVAKHSYSVGEDFNHQSAKTQYYVERVIKQWIEEYKIDGFRWDLTKGFTQVCTAADEACTNRYQQDRVAVLKKYADYSWNLDPTHYTIFEHLGSDTEEQEWANYRITETPSKGVMMWGKMTDQYNQLSMGYATDNNISRMMSSSRGFTANRLMGYAESHDEERLMYKNVQYGNSAGTYNVKTLNTGLSRMSAIGAVSLLIPGPKMIWHFGELGWDDSIFTCKDGSVNDASATLSGDCKLDTKPQPQWTENWLGDTNRNKIYYDWAKMINLKVTEPVFVGTATITNINTLTVNVKITNSNLAITQLKDVLILANFDVTAQNVATGFQYSGIWYNLMDNTSINVTDVNATINLGPGEYRIYGNKTANLAIPEFEKGSSVALYPNPVLHYFTLNIATTKVQVYGMAGQLVKSFAPNGNIDFQFGVSELKTGLYIVKAMDENNKAQIMKFIKK</sequence>